<accession>A0A8H4W8F1</accession>
<name>A0A8H4W8F1_9HELO</name>
<evidence type="ECO:0000313" key="2">
    <source>
        <dbReference type="Proteomes" id="UP000566819"/>
    </source>
</evidence>
<dbReference type="Proteomes" id="UP000566819">
    <property type="component" value="Unassembled WGS sequence"/>
</dbReference>
<proteinExistence type="predicted"/>
<dbReference type="Pfam" id="PF12224">
    <property type="entry name" value="Amidoligase_2"/>
    <property type="match status" value="1"/>
</dbReference>
<dbReference type="PANTHER" id="PTHR36847">
    <property type="entry name" value="AMIDOLIGASE ENZYME"/>
    <property type="match status" value="1"/>
</dbReference>
<reference evidence="1 2" key="1">
    <citation type="submission" date="2020-03" db="EMBL/GenBank/DDBJ databases">
        <title>Draft Genome Sequence of Cudoniella acicularis.</title>
        <authorList>
            <person name="Buettner E."/>
            <person name="Kellner H."/>
        </authorList>
    </citation>
    <scope>NUCLEOTIDE SEQUENCE [LARGE SCALE GENOMIC DNA]</scope>
    <source>
        <strain evidence="1 2">DSM 108380</strain>
    </source>
</reference>
<dbReference type="OrthoDB" id="412402at2759"/>
<protein>
    <recommendedName>
        <fullName evidence="3">Amidoligase enzyme</fullName>
    </recommendedName>
</protein>
<dbReference type="InterPro" id="IPR022025">
    <property type="entry name" value="Amidoligase_2"/>
</dbReference>
<evidence type="ECO:0008006" key="3">
    <source>
        <dbReference type="Google" id="ProtNLM"/>
    </source>
</evidence>
<gene>
    <name evidence="1" type="ORF">G7Y89_g2669</name>
</gene>
<organism evidence="1 2">
    <name type="scientific">Cudoniella acicularis</name>
    <dbReference type="NCBI Taxonomy" id="354080"/>
    <lineage>
        <taxon>Eukaryota</taxon>
        <taxon>Fungi</taxon>
        <taxon>Dikarya</taxon>
        <taxon>Ascomycota</taxon>
        <taxon>Pezizomycotina</taxon>
        <taxon>Leotiomycetes</taxon>
        <taxon>Helotiales</taxon>
        <taxon>Tricladiaceae</taxon>
        <taxon>Cudoniella</taxon>
    </lineage>
</organism>
<comment type="caution">
    <text evidence="1">The sequence shown here is derived from an EMBL/GenBank/DDBJ whole genome shotgun (WGS) entry which is preliminary data.</text>
</comment>
<evidence type="ECO:0000313" key="1">
    <source>
        <dbReference type="EMBL" id="KAF4635430.1"/>
    </source>
</evidence>
<keyword evidence="2" id="KW-1185">Reference proteome</keyword>
<dbReference type="AlphaFoldDB" id="A0A8H4W8F1"/>
<dbReference type="PANTHER" id="PTHR36847:SF1">
    <property type="entry name" value="AMIDOLIGASE ENZYME"/>
    <property type="match status" value="1"/>
</dbReference>
<sequence>MAIEILTPLIAALRARCLSTISINKDPVNYGVELEFVFAFHEGELDLGQTNGIPNTLSKNLSYFQREQYPEFSKFKPSEFPNLIYNSWGVQKGNSTKLDAYDAEPQAIVKRKIESRFSEIPTKISGTLYATKKCQKDMEYYIKWLVPVDHSVCGLGLDNLPKWLPKRVANPSEWDSYGLELVSPILYTGLPSKRDEISKILNAAVGTDNYKHGPFITNQCGLHVHVEAPKDIKVLKELAVLLLLCEEELSRLHPRSRRPGHASAKRQIDSNRLYFQLGNDPNFGKESDDYLKADCSTNALQKNVTVQQIHQRIRLIKKKTALSQKMCWPAPQHNPNGNQYCLINFVYLTQGEGYAEAIEFRQARGTTSAEEVNHWVDFCVGLVKLAEFYLKIPARFLVKSWNDLRAENNVLYQLMQDIELSDEAIGF</sequence>
<dbReference type="EMBL" id="JAAMPI010000120">
    <property type="protein sequence ID" value="KAF4635430.1"/>
    <property type="molecule type" value="Genomic_DNA"/>
</dbReference>